<keyword evidence="2" id="KW-0472">Membrane</keyword>
<dbReference type="OrthoDB" id="1329130at2759"/>
<name>A0A1S3X8X5_TOBAC</name>
<dbReference type="KEGG" id="nta:107762491"/>
<feature type="transmembrane region" description="Helical" evidence="2">
    <location>
        <begin position="160"/>
        <end position="181"/>
    </location>
</feature>
<feature type="compositionally biased region" description="Low complexity" evidence="1">
    <location>
        <begin position="22"/>
        <end position="36"/>
    </location>
</feature>
<gene>
    <name evidence="3" type="primary">LOC107762491</name>
</gene>
<keyword evidence="2" id="KW-0812">Transmembrane</keyword>
<reference evidence="3" key="1">
    <citation type="submission" date="2025-08" db="UniProtKB">
        <authorList>
            <consortium name="RefSeq"/>
        </authorList>
    </citation>
    <scope>IDENTIFICATION</scope>
</reference>
<keyword evidence="2" id="KW-1133">Transmembrane helix</keyword>
<evidence type="ECO:0000256" key="2">
    <source>
        <dbReference type="SAM" id="Phobius"/>
    </source>
</evidence>
<evidence type="ECO:0000313" key="3">
    <source>
        <dbReference type="RefSeq" id="XP_016436341.1"/>
    </source>
</evidence>
<dbReference type="AlphaFoldDB" id="A0A1S3X8X5"/>
<evidence type="ECO:0000256" key="1">
    <source>
        <dbReference type="SAM" id="MobiDB-lite"/>
    </source>
</evidence>
<protein>
    <submittedName>
        <fullName evidence="3">Uncharacterized protein</fullName>
    </submittedName>
</protein>
<proteinExistence type="predicted"/>
<feature type="compositionally biased region" description="Basic and acidic residues" evidence="1">
    <location>
        <begin position="57"/>
        <end position="66"/>
    </location>
</feature>
<feature type="compositionally biased region" description="Polar residues" evidence="1">
    <location>
        <begin position="1"/>
        <end position="11"/>
    </location>
</feature>
<sequence>MSQPLGSQLSVSHPLGLHPAMSQSQGSQPSSSSTPSIAGLRLRGISSDPPTPSSHASDTHASDGDDEVVHYDRYGRIIIVPEGDGFRPGNKTTRIITNAIRKLYDGPYATWTNSSTELLEIVFCFFAFQEIRDSPSLMQYPVTDFLDIGQDAQSKSQKAFICWLLLLDIMMPIPGYFFIYLTTCSVAS</sequence>
<feature type="region of interest" description="Disordered" evidence="1">
    <location>
        <begin position="1"/>
        <end position="66"/>
    </location>
</feature>
<organism evidence="3">
    <name type="scientific">Nicotiana tabacum</name>
    <name type="common">Common tobacco</name>
    <dbReference type="NCBI Taxonomy" id="4097"/>
    <lineage>
        <taxon>Eukaryota</taxon>
        <taxon>Viridiplantae</taxon>
        <taxon>Streptophyta</taxon>
        <taxon>Embryophyta</taxon>
        <taxon>Tracheophyta</taxon>
        <taxon>Spermatophyta</taxon>
        <taxon>Magnoliopsida</taxon>
        <taxon>eudicotyledons</taxon>
        <taxon>Gunneridae</taxon>
        <taxon>Pentapetalae</taxon>
        <taxon>asterids</taxon>
        <taxon>lamiids</taxon>
        <taxon>Solanales</taxon>
        <taxon>Solanaceae</taxon>
        <taxon>Nicotianoideae</taxon>
        <taxon>Nicotianeae</taxon>
        <taxon>Nicotiana</taxon>
    </lineage>
</organism>
<dbReference type="PaxDb" id="4097-A0A1S3X8X5"/>
<dbReference type="RefSeq" id="XP_016436341.1">
    <property type="nucleotide sequence ID" value="XM_016580855.1"/>
</dbReference>
<accession>A0A1S3X8X5</accession>